<sequence length="173" mass="18537">MASGALVFPVVANKGGETSSPVSTIIYSANKGQTWVLPKGMLPTDCTSSLLAEWEAGQLLMIADCAFGRRVFESRDMGAKWAETVGTLSRVRGDFESNPLQRARRVTSLTTATIAGTRVMLYTQKDYPLGATAGAKALFLWATDNNPTFLGLCALWRQVHEAGVSSPPHSTSP</sequence>
<feature type="domain" description="Sialidase" evidence="1">
    <location>
        <begin position="1"/>
        <end position="146"/>
    </location>
</feature>
<dbReference type="InterPro" id="IPR011040">
    <property type="entry name" value="Sialidase"/>
</dbReference>
<dbReference type="RefSeq" id="XP_029232618.1">
    <property type="nucleotide sequence ID" value="XM_029367285.1"/>
</dbReference>
<dbReference type="AlphaFoldDB" id="A0A3R7NUU8"/>
<evidence type="ECO:0000313" key="3">
    <source>
        <dbReference type="Proteomes" id="UP000284403"/>
    </source>
</evidence>
<dbReference type="CDD" id="cd15482">
    <property type="entry name" value="Sialidase_non-viral"/>
    <property type="match status" value="1"/>
</dbReference>
<dbReference type="Proteomes" id="UP000284403">
    <property type="component" value="Unassembled WGS sequence"/>
</dbReference>
<gene>
    <name evidence="2" type="ORF">Tco025E_00342</name>
</gene>
<dbReference type="InterPro" id="IPR008377">
    <property type="entry name" value="Sialidase_trypan"/>
</dbReference>
<evidence type="ECO:0000259" key="1">
    <source>
        <dbReference type="Pfam" id="PF13859"/>
    </source>
</evidence>
<dbReference type="Pfam" id="PF13859">
    <property type="entry name" value="BNR_3"/>
    <property type="match status" value="1"/>
</dbReference>
<organism evidence="2 3">
    <name type="scientific">Trypanosoma conorhini</name>
    <dbReference type="NCBI Taxonomy" id="83891"/>
    <lineage>
        <taxon>Eukaryota</taxon>
        <taxon>Discoba</taxon>
        <taxon>Euglenozoa</taxon>
        <taxon>Kinetoplastea</taxon>
        <taxon>Metakinetoplastina</taxon>
        <taxon>Trypanosomatida</taxon>
        <taxon>Trypanosomatidae</taxon>
        <taxon>Trypanosoma</taxon>
    </lineage>
</organism>
<dbReference type="PRINTS" id="PR01803">
    <property type="entry name" value="TCSIALIDASE"/>
</dbReference>
<evidence type="ECO:0000313" key="2">
    <source>
        <dbReference type="EMBL" id="RNF27412.1"/>
    </source>
</evidence>
<dbReference type="InterPro" id="IPR036278">
    <property type="entry name" value="Sialidase_sf"/>
</dbReference>
<dbReference type="OrthoDB" id="10384216at2759"/>
<dbReference type="Gene3D" id="2.120.10.10">
    <property type="match status" value="1"/>
</dbReference>
<protein>
    <submittedName>
        <fullName evidence="2">Group II trans-sialidase superfamily</fullName>
    </submittedName>
</protein>
<reference evidence="2 3" key="1">
    <citation type="journal article" date="2018" name="BMC Genomics">
        <title>Genomic comparison of Trypanosoma conorhini and Trypanosoma rangeli to Trypanosoma cruzi strains of high and low virulence.</title>
        <authorList>
            <person name="Bradwell K.R."/>
            <person name="Koparde V.N."/>
            <person name="Matveyev A.V."/>
            <person name="Serrano M.G."/>
            <person name="Alves J.M."/>
            <person name="Parikh H."/>
            <person name="Huang B."/>
            <person name="Lee V."/>
            <person name="Espinosa-Alvarez O."/>
            <person name="Ortiz P.A."/>
            <person name="Costa-Martins A.G."/>
            <person name="Teixeira M.M."/>
            <person name="Buck G.A."/>
        </authorList>
    </citation>
    <scope>NUCLEOTIDE SEQUENCE [LARGE SCALE GENOMIC DNA]</scope>
    <source>
        <strain evidence="2 3">025E</strain>
    </source>
</reference>
<comment type="caution">
    <text evidence="2">The sequence shown here is derived from an EMBL/GenBank/DDBJ whole genome shotgun (WGS) entry which is preliminary data.</text>
</comment>
<accession>A0A3R7NUU8</accession>
<name>A0A3R7NUU8_9TRYP</name>
<proteinExistence type="predicted"/>
<dbReference type="GO" id="GO:0004308">
    <property type="term" value="F:exo-alpha-sialidase activity"/>
    <property type="evidence" value="ECO:0007669"/>
    <property type="project" value="InterPro"/>
</dbReference>
<dbReference type="EMBL" id="MKKU01000007">
    <property type="protein sequence ID" value="RNF27412.1"/>
    <property type="molecule type" value="Genomic_DNA"/>
</dbReference>
<keyword evidence="3" id="KW-1185">Reference proteome</keyword>
<dbReference type="GeneID" id="40313953"/>
<dbReference type="SUPFAM" id="SSF50939">
    <property type="entry name" value="Sialidases"/>
    <property type="match status" value="1"/>
</dbReference>